<proteinExistence type="predicted"/>
<evidence type="ECO:0000313" key="1">
    <source>
        <dbReference type="EMBL" id="MBL6444819.1"/>
    </source>
</evidence>
<protein>
    <recommendedName>
        <fullName evidence="3">N-acetylglucosamine kinase</fullName>
    </recommendedName>
</protein>
<evidence type="ECO:0000313" key="2">
    <source>
        <dbReference type="Proteomes" id="UP000614216"/>
    </source>
</evidence>
<name>A0A937FT29_9BACT</name>
<reference evidence="1" key="1">
    <citation type="submission" date="2021-01" db="EMBL/GenBank/DDBJ databases">
        <title>Fulvivirga kasyanovii gen. nov., sp nov., a novel member of the phylum Bacteroidetes isolated from seawater in a mussel farm.</title>
        <authorList>
            <person name="Zhao L.-H."/>
            <person name="Wang Z.-J."/>
        </authorList>
    </citation>
    <scope>NUCLEOTIDE SEQUENCE</scope>
    <source>
        <strain evidence="1">29W222</strain>
    </source>
</reference>
<organism evidence="1 2">
    <name type="scientific">Fulvivirga marina</name>
    <dbReference type="NCBI Taxonomy" id="2494733"/>
    <lineage>
        <taxon>Bacteria</taxon>
        <taxon>Pseudomonadati</taxon>
        <taxon>Bacteroidota</taxon>
        <taxon>Cytophagia</taxon>
        <taxon>Cytophagales</taxon>
        <taxon>Fulvivirgaceae</taxon>
        <taxon>Fulvivirga</taxon>
    </lineage>
</organism>
<dbReference type="EMBL" id="JAEUGD010000001">
    <property type="protein sequence ID" value="MBL6444819.1"/>
    <property type="molecule type" value="Genomic_DNA"/>
</dbReference>
<sequence>MILIGISGSTKCDWRLVEDAKILKQVSTGGINPFFHSEEKIAETIKSAGELANHFNAIEVAFIYSAGCGSKSLQSIVKRALSKVIPKAHHYVNHDIVASALATYEGVPNISCILGTGSNSCYFDGDIVRQETPALDYILGDQGGGSYYGKKLLNAYLYKKLPSDLHDTFSAKYNLTKDEILENVYMKPYANVYLASFMKFIEEHKEHEYFQSMLQKGMSEFMDLYITPFSKHQTIKTHFTGAISYIFQDILKPVAEQKGILVGQIIKEPIDDLVQYHIKKHYQKS</sequence>
<dbReference type="CDD" id="cd24079">
    <property type="entry name" value="ASKHA_NBD_PG1100-like"/>
    <property type="match status" value="1"/>
</dbReference>
<dbReference type="InterPro" id="IPR043129">
    <property type="entry name" value="ATPase_NBD"/>
</dbReference>
<dbReference type="Gene3D" id="1.10.720.160">
    <property type="match status" value="1"/>
</dbReference>
<keyword evidence="2" id="KW-1185">Reference proteome</keyword>
<evidence type="ECO:0008006" key="3">
    <source>
        <dbReference type="Google" id="ProtNLM"/>
    </source>
</evidence>
<dbReference type="Gene3D" id="3.30.420.40">
    <property type="match status" value="2"/>
</dbReference>
<accession>A0A937FT29</accession>
<dbReference type="SUPFAM" id="SSF53067">
    <property type="entry name" value="Actin-like ATPase domain"/>
    <property type="match status" value="2"/>
</dbReference>
<comment type="caution">
    <text evidence="1">The sequence shown here is derived from an EMBL/GenBank/DDBJ whole genome shotgun (WGS) entry which is preliminary data.</text>
</comment>
<dbReference type="Proteomes" id="UP000614216">
    <property type="component" value="Unassembled WGS sequence"/>
</dbReference>
<dbReference type="AlphaFoldDB" id="A0A937FT29"/>
<gene>
    <name evidence="1" type="ORF">JMN32_00760</name>
</gene>
<dbReference type="RefSeq" id="WP_202854359.1">
    <property type="nucleotide sequence ID" value="NZ_JAEUGD010000001.1"/>
</dbReference>